<dbReference type="PANTHER" id="PTHR14303">
    <property type="entry name" value="DNA POLYMERASE DELTA SUBUNIT 4"/>
    <property type="match status" value="1"/>
</dbReference>
<proteinExistence type="predicted"/>
<comment type="caution">
    <text evidence="2">The sequence shown here is derived from an EMBL/GenBank/DDBJ whole genome shotgun (WGS) entry which is preliminary data.</text>
</comment>
<organism evidence="2 3">
    <name type="scientific">Cercophora newfieldiana</name>
    <dbReference type="NCBI Taxonomy" id="92897"/>
    <lineage>
        <taxon>Eukaryota</taxon>
        <taxon>Fungi</taxon>
        <taxon>Dikarya</taxon>
        <taxon>Ascomycota</taxon>
        <taxon>Pezizomycotina</taxon>
        <taxon>Sordariomycetes</taxon>
        <taxon>Sordariomycetidae</taxon>
        <taxon>Sordariales</taxon>
        <taxon>Lasiosphaeriaceae</taxon>
        <taxon>Cercophora</taxon>
    </lineage>
</organism>
<evidence type="ECO:0000256" key="1">
    <source>
        <dbReference type="SAM" id="MobiDB-lite"/>
    </source>
</evidence>
<dbReference type="AlphaFoldDB" id="A0AA39XTE9"/>
<feature type="compositionally biased region" description="Polar residues" evidence="1">
    <location>
        <begin position="17"/>
        <end position="28"/>
    </location>
</feature>
<evidence type="ECO:0000313" key="2">
    <source>
        <dbReference type="EMBL" id="KAK0639072.1"/>
    </source>
</evidence>
<accession>A0AA39XTE9</accession>
<reference evidence="2" key="1">
    <citation type="submission" date="2023-06" db="EMBL/GenBank/DDBJ databases">
        <title>Genome-scale phylogeny and comparative genomics of the fungal order Sordariales.</title>
        <authorList>
            <consortium name="Lawrence Berkeley National Laboratory"/>
            <person name="Hensen N."/>
            <person name="Bonometti L."/>
            <person name="Westerberg I."/>
            <person name="Brannstrom I.O."/>
            <person name="Guillou S."/>
            <person name="Cros-Aarteil S."/>
            <person name="Calhoun S."/>
            <person name="Haridas S."/>
            <person name="Kuo A."/>
            <person name="Mondo S."/>
            <person name="Pangilinan J."/>
            <person name="Riley R."/>
            <person name="Labutti K."/>
            <person name="Andreopoulos B."/>
            <person name="Lipzen A."/>
            <person name="Chen C."/>
            <person name="Yanf M."/>
            <person name="Daum C."/>
            <person name="Ng V."/>
            <person name="Clum A."/>
            <person name="Steindorff A."/>
            <person name="Ohm R."/>
            <person name="Martin F."/>
            <person name="Silar P."/>
            <person name="Natvig D."/>
            <person name="Lalanne C."/>
            <person name="Gautier V."/>
            <person name="Ament-Velasquez S.L."/>
            <person name="Kruys A."/>
            <person name="Hutchinson M.I."/>
            <person name="Powell A.J."/>
            <person name="Barry K."/>
            <person name="Miller A.N."/>
            <person name="Grigoriev I.V."/>
            <person name="Debuchy R."/>
            <person name="Gladieux P."/>
            <person name="Thoren M.H."/>
            <person name="Johannesson H."/>
        </authorList>
    </citation>
    <scope>NUCLEOTIDE SEQUENCE</scope>
    <source>
        <strain evidence="2">SMH2532-1</strain>
    </source>
</reference>
<dbReference type="InterPro" id="IPR007218">
    <property type="entry name" value="DNA_pol_delta_4"/>
</dbReference>
<dbReference type="PANTHER" id="PTHR14303:SF0">
    <property type="entry name" value="DNA POLYMERASE DELTA SUBUNIT 4"/>
    <property type="match status" value="1"/>
</dbReference>
<keyword evidence="3" id="KW-1185">Reference proteome</keyword>
<gene>
    <name evidence="2" type="ORF">B0T16DRAFT_338926</name>
</gene>
<dbReference type="GO" id="GO:0006261">
    <property type="term" value="P:DNA-templated DNA replication"/>
    <property type="evidence" value="ECO:0007669"/>
    <property type="project" value="TreeGrafter"/>
</dbReference>
<dbReference type="GO" id="GO:0003887">
    <property type="term" value="F:DNA-directed DNA polymerase activity"/>
    <property type="evidence" value="ECO:0007669"/>
    <property type="project" value="TreeGrafter"/>
</dbReference>
<dbReference type="GO" id="GO:0000731">
    <property type="term" value="P:DNA synthesis involved in DNA repair"/>
    <property type="evidence" value="ECO:0007669"/>
    <property type="project" value="InterPro"/>
</dbReference>
<dbReference type="EMBL" id="JAULSV010000007">
    <property type="protein sequence ID" value="KAK0639072.1"/>
    <property type="molecule type" value="Genomic_DNA"/>
</dbReference>
<dbReference type="GO" id="GO:0043625">
    <property type="term" value="C:delta DNA polymerase complex"/>
    <property type="evidence" value="ECO:0007669"/>
    <property type="project" value="TreeGrafter"/>
</dbReference>
<name>A0AA39XTE9_9PEZI</name>
<dbReference type="Pfam" id="PF04081">
    <property type="entry name" value="DNA_pol_delta_4"/>
    <property type="match status" value="1"/>
</dbReference>
<evidence type="ECO:0000313" key="3">
    <source>
        <dbReference type="Proteomes" id="UP001174936"/>
    </source>
</evidence>
<feature type="region of interest" description="Disordered" evidence="1">
    <location>
        <begin position="1"/>
        <end position="34"/>
    </location>
</feature>
<sequence>MPATRKSSRLSGGAGAKQSTLSFNTRVTKSVPKSAKDVVVSKPSTLSKEVVVEPETKAIEDVPVAKVEETEIEVPEKTEVERKAEKVTAKEIERYWSKIDGARIAKATHKKHTADLTTGEKVLRYFDVSSQYGPCIGMSRLKRWQRAEKLGLKPPIEVLAVLLREETAGNKDIERAHMDELMNSTAAGA</sequence>
<dbReference type="Proteomes" id="UP001174936">
    <property type="component" value="Unassembled WGS sequence"/>
</dbReference>
<protein>
    <submittedName>
        <fullName evidence="2">DNA polymerase delta, subunit 4-domain-containing protein</fullName>
    </submittedName>
</protein>